<name>A0A847RWI0_9BACT</name>
<dbReference type="InterPro" id="IPR014983">
    <property type="entry name" value="GAD-rel"/>
</dbReference>
<organism evidence="3 4">
    <name type="scientific">Chitinophaga varians</name>
    <dbReference type="NCBI Taxonomy" id="2202339"/>
    <lineage>
        <taxon>Bacteria</taxon>
        <taxon>Pseudomonadati</taxon>
        <taxon>Bacteroidota</taxon>
        <taxon>Chitinophagia</taxon>
        <taxon>Chitinophagales</taxon>
        <taxon>Chitinophagaceae</taxon>
        <taxon>Chitinophaga</taxon>
    </lineage>
</organism>
<dbReference type="InterPro" id="IPR015002">
    <property type="entry name" value="T6SS_Tdi1_C"/>
</dbReference>
<dbReference type="Proteomes" id="UP000570474">
    <property type="component" value="Unassembled WGS sequence"/>
</dbReference>
<evidence type="ECO:0000313" key="3">
    <source>
        <dbReference type="EMBL" id="NLR67453.1"/>
    </source>
</evidence>
<gene>
    <name evidence="3" type="ORF">HGH92_24325</name>
</gene>
<keyword evidence="4" id="KW-1185">Reference proteome</keyword>
<sequence>MQQIDTFLANLPPDKGAFPAIAPAVQEKYASLVPGFLLDIWKNSGICSFGNGFIWTVNPDDYTDILPKLGEQYKNAVAVLRTGLGTVFFKQGDEYLFFDPVYLDVSSLQNVPLEIIMNYTIGDKRPANELFYQKLYEKALKRLGPPAFDECFAFVPAIALGGEMNEENLQKMKLREQLILLTQLI</sequence>
<dbReference type="RefSeq" id="WP_168873415.1">
    <property type="nucleotide sequence ID" value="NZ_JABAIA010000003.1"/>
</dbReference>
<protein>
    <submittedName>
        <fullName evidence="3">DUF1851 domain-containing protein</fullName>
    </submittedName>
</protein>
<reference evidence="3 4" key="1">
    <citation type="submission" date="2020-04" db="EMBL/GenBank/DDBJ databases">
        <authorList>
            <person name="Yin C."/>
        </authorList>
    </citation>
    <scope>NUCLEOTIDE SEQUENCE [LARGE SCALE GENOMIC DNA]</scope>
    <source>
        <strain evidence="3 4">Ae27</strain>
    </source>
</reference>
<dbReference type="AlphaFoldDB" id="A0A847RWI0"/>
<dbReference type="Pfam" id="PF08906">
    <property type="entry name" value="T6SS_Tdi1_C"/>
    <property type="match status" value="1"/>
</dbReference>
<evidence type="ECO:0000313" key="4">
    <source>
        <dbReference type="Proteomes" id="UP000570474"/>
    </source>
</evidence>
<feature type="domain" description="GAD-related" evidence="1">
    <location>
        <begin position="6"/>
        <end position="69"/>
    </location>
</feature>
<accession>A0A847RWI0</accession>
<dbReference type="EMBL" id="JABAIA010000003">
    <property type="protein sequence ID" value="NLR67453.1"/>
    <property type="molecule type" value="Genomic_DNA"/>
</dbReference>
<feature type="domain" description="T6SS immunity protein Tdi1 C-terminal" evidence="2">
    <location>
        <begin position="126"/>
        <end position="184"/>
    </location>
</feature>
<evidence type="ECO:0000259" key="2">
    <source>
        <dbReference type="Pfam" id="PF08906"/>
    </source>
</evidence>
<comment type="caution">
    <text evidence="3">The sequence shown here is derived from an EMBL/GenBank/DDBJ whole genome shotgun (WGS) entry which is preliminary data.</text>
</comment>
<proteinExistence type="predicted"/>
<dbReference type="Pfam" id="PF08887">
    <property type="entry name" value="GAD-like"/>
    <property type="match status" value="1"/>
</dbReference>
<evidence type="ECO:0000259" key="1">
    <source>
        <dbReference type="Pfam" id="PF08887"/>
    </source>
</evidence>